<keyword evidence="3" id="KW-1185">Reference proteome</keyword>
<evidence type="ECO:0000313" key="3">
    <source>
        <dbReference type="Proteomes" id="UP000050934"/>
    </source>
</evidence>
<reference evidence="2 3" key="1">
    <citation type="journal article" date="2015" name="Genome Announc.">
        <title>Expanding the biotechnology potential of lactobacilli through comparative genomics of 213 strains and associated genera.</title>
        <authorList>
            <person name="Sun Z."/>
            <person name="Harris H.M."/>
            <person name="McCann A."/>
            <person name="Guo C."/>
            <person name="Argimon S."/>
            <person name="Zhang W."/>
            <person name="Yang X."/>
            <person name="Jeffery I.B."/>
            <person name="Cooney J.C."/>
            <person name="Kagawa T.F."/>
            <person name="Liu W."/>
            <person name="Song Y."/>
            <person name="Salvetti E."/>
            <person name="Wrobel A."/>
            <person name="Rasinkangas P."/>
            <person name="Parkhill J."/>
            <person name="Rea M.C."/>
            <person name="O'Sullivan O."/>
            <person name="Ritari J."/>
            <person name="Douillard F.P."/>
            <person name="Paul Ross R."/>
            <person name="Yang R."/>
            <person name="Briner A.E."/>
            <person name="Felis G.E."/>
            <person name="de Vos W.M."/>
            <person name="Barrangou R."/>
            <person name="Klaenhammer T.R."/>
            <person name="Caufield P.W."/>
            <person name="Cui Y."/>
            <person name="Zhang H."/>
            <person name="O'Toole P.W."/>
        </authorList>
    </citation>
    <scope>NUCLEOTIDE SEQUENCE [LARGE SCALE GENOMIC DNA]</scope>
    <source>
        <strain evidence="2 3">DSM 17896</strain>
    </source>
</reference>
<dbReference type="Pfam" id="PF04230">
    <property type="entry name" value="PS_pyruv_trans"/>
    <property type="match status" value="1"/>
</dbReference>
<organism evidence="2 3">
    <name type="scientific">Limosilactobacillus secaliphilus</name>
    <dbReference type="NCBI Taxonomy" id="396268"/>
    <lineage>
        <taxon>Bacteria</taxon>
        <taxon>Bacillati</taxon>
        <taxon>Bacillota</taxon>
        <taxon>Bacilli</taxon>
        <taxon>Lactobacillales</taxon>
        <taxon>Lactobacillaceae</taxon>
        <taxon>Limosilactobacillus</taxon>
    </lineage>
</organism>
<sequence>MRIGLVTLYRGYNYGTSLQAYALKTYLENLGYETDIIWKRESAHSGRDIRLEKIFRMCKRSIFRPKLFKETVKGYLGNFHNAPSKKIKQKYLDFTEQKLKVHALSNKQLKEFAASPKTLAVVCGSDQIWKVNAANVDPMFYLQFVPKEKRVAYAPSFGGSSVPNYNKKIISKYLKSIPYISVREKSGIDVVYQLTGRKVESVIDPTLLMDWHELIKPSKEDYILLYFLDEPSDLVLKKIVKVAQKKHLKIYAIPHQFDKYDKYPEIQLKSVGPMEFPSIIANASCVYTDSFHGTAFSVNLNSPFMTFQRNYKSFKSQSSRITNFLELLDLSTQYITLQQQTSFNPDFPQLDFGKVNREIKKQREKSYKYLTGALRDIRVRS</sequence>
<dbReference type="RefSeq" id="WP_057741631.1">
    <property type="nucleotide sequence ID" value="NZ_JQBW01000010.1"/>
</dbReference>
<dbReference type="AlphaFoldDB" id="A0A0R2I7R0"/>
<accession>A0A0R2I7R0</accession>
<dbReference type="OrthoDB" id="9799278at2"/>
<dbReference type="EMBL" id="JQBW01000010">
    <property type="protein sequence ID" value="KRN58364.1"/>
    <property type="molecule type" value="Genomic_DNA"/>
</dbReference>
<comment type="caution">
    <text evidence="2">The sequence shown here is derived from an EMBL/GenBank/DDBJ whole genome shotgun (WGS) entry which is preliminary data.</text>
</comment>
<dbReference type="PATRIC" id="fig|396268.3.peg.821"/>
<dbReference type="InterPro" id="IPR007345">
    <property type="entry name" value="Polysacch_pyruvyl_Trfase"/>
</dbReference>
<evidence type="ECO:0000313" key="2">
    <source>
        <dbReference type="EMBL" id="KRN58364.1"/>
    </source>
</evidence>
<feature type="domain" description="Polysaccharide pyruvyl transferase" evidence="1">
    <location>
        <begin position="13"/>
        <end position="307"/>
    </location>
</feature>
<dbReference type="Proteomes" id="UP000050934">
    <property type="component" value="Unassembled WGS sequence"/>
</dbReference>
<evidence type="ECO:0000259" key="1">
    <source>
        <dbReference type="Pfam" id="PF04230"/>
    </source>
</evidence>
<protein>
    <recommendedName>
        <fullName evidence="1">Polysaccharide pyruvyl transferase domain-containing protein</fullName>
    </recommendedName>
</protein>
<name>A0A0R2I7R0_9LACO</name>
<proteinExistence type="predicted"/>
<gene>
    <name evidence="2" type="ORF">IV45_GL000810</name>
</gene>
<dbReference type="STRING" id="396268.IV45_GL000810"/>